<dbReference type="AlphaFoldDB" id="A0A6G2BJK6"/>
<evidence type="ECO:0000256" key="1">
    <source>
        <dbReference type="SAM" id="Phobius"/>
    </source>
</evidence>
<keyword evidence="1" id="KW-0812">Transmembrane</keyword>
<name>A0A6G2BJK6_9ACTN</name>
<keyword evidence="1" id="KW-1133">Transmembrane helix</keyword>
<evidence type="ECO:0000313" key="2">
    <source>
        <dbReference type="EMBL" id="MTE22430.1"/>
    </source>
</evidence>
<organism evidence="2 3">
    <name type="scientific">Streptomyces taklimakanensis</name>
    <dbReference type="NCBI Taxonomy" id="2569853"/>
    <lineage>
        <taxon>Bacteria</taxon>
        <taxon>Bacillati</taxon>
        <taxon>Actinomycetota</taxon>
        <taxon>Actinomycetes</taxon>
        <taxon>Kitasatosporales</taxon>
        <taxon>Streptomycetaceae</taxon>
        <taxon>Streptomyces</taxon>
    </lineage>
</organism>
<keyword evidence="3" id="KW-1185">Reference proteome</keyword>
<feature type="transmembrane region" description="Helical" evidence="1">
    <location>
        <begin position="25"/>
        <end position="47"/>
    </location>
</feature>
<dbReference type="EMBL" id="WIXO01000001">
    <property type="protein sequence ID" value="MTE22430.1"/>
    <property type="molecule type" value="Genomic_DNA"/>
</dbReference>
<accession>A0A6G2BJK6</accession>
<dbReference type="OrthoDB" id="3556037at2"/>
<comment type="caution">
    <text evidence="2">The sequence shown here is derived from an EMBL/GenBank/DDBJ whole genome shotgun (WGS) entry which is preliminary data.</text>
</comment>
<keyword evidence="1" id="KW-0472">Membrane</keyword>
<protein>
    <submittedName>
        <fullName evidence="2">Uncharacterized protein</fullName>
    </submittedName>
</protein>
<sequence length="166" mass="17937">MAPRNLQIDEDERFQRGEWAFERGAWVVLTMIVVAALASLFGGLGIFHSERASAASGAVTVEYPGLTRYTATTELQITTGTAAVSEGEVMLTLSSDWVDGADIDRVTPEPDTWESTSDGLRLTFPAEQAPPEVQVSYRPDVIGLHSGTVTVGESGPEVGFRQFVYP</sequence>
<gene>
    <name evidence="2" type="ORF">F0L17_25675</name>
</gene>
<reference evidence="2 3" key="1">
    <citation type="submission" date="2019-11" db="EMBL/GenBank/DDBJ databases">
        <authorList>
            <person name="Yuan L."/>
        </authorList>
    </citation>
    <scope>NUCLEOTIDE SEQUENCE [LARGE SCALE GENOMIC DNA]</scope>
    <source>
        <strain evidence="2 3">TRM43335</strain>
    </source>
</reference>
<proteinExistence type="predicted"/>
<evidence type="ECO:0000313" key="3">
    <source>
        <dbReference type="Proteomes" id="UP000473014"/>
    </source>
</evidence>
<dbReference type="Proteomes" id="UP000473014">
    <property type="component" value="Unassembled WGS sequence"/>
</dbReference>
<dbReference type="RefSeq" id="WP_155072910.1">
    <property type="nucleotide sequence ID" value="NZ_WIXO01000001.1"/>
</dbReference>